<comment type="caution">
    <text evidence="2">The sequence shown here is derived from an EMBL/GenBank/DDBJ whole genome shotgun (WGS) entry which is preliminary data.</text>
</comment>
<organism evidence="2 3">
    <name type="scientific">Conger conger</name>
    <name type="common">Conger eel</name>
    <name type="synonym">Muraena conger</name>
    <dbReference type="NCBI Taxonomy" id="82655"/>
    <lineage>
        <taxon>Eukaryota</taxon>
        <taxon>Metazoa</taxon>
        <taxon>Chordata</taxon>
        <taxon>Craniata</taxon>
        <taxon>Vertebrata</taxon>
        <taxon>Euteleostomi</taxon>
        <taxon>Actinopterygii</taxon>
        <taxon>Neopterygii</taxon>
        <taxon>Teleostei</taxon>
        <taxon>Anguilliformes</taxon>
        <taxon>Congridae</taxon>
        <taxon>Conger</taxon>
    </lineage>
</organism>
<keyword evidence="3" id="KW-1185">Reference proteome</keyword>
<dbReference type="AlphaFoldDB" id="A0A9Q1HN72"/>
<feature type="region of interest" description="Disordered" evidence="1">
    <location>
        <begin position="1"/>
        <end position="63"/>
    </location>
</feature>
<sequence length="90" mass="9852">MPETDRESQTPANATPGQQRERKTLPVRAARLQSEPRSTGRLRGADSTSPDAPAHQHAAHLTTKPVCRKLTSLKELAQRLNNFDAIISGL</sequence>
<evidence type="ECO:0000313" key="2">
    <source>
        <dbReference type="EMBL" id="KAJ8253820.1"/>
    </source>
</evidence>
<evidence type="ECO:0000256" key="1">
    <source>
        <dbReference type="SAM" id="MobiDB-lite"/>
    </source>
</evidence>
<dbReference type="EMBL" id="JAFJMO010000016">
    <property type="protein sequence ID" value="KAJ8253820.1"/>
    <property type="molecule type" value="Genomic_DNA"/>
</dbReference>
<protein>
    <submittedName>
        <fullName evidence="2">Uncharacterized protein</fullName>
    </submittedName>
</protein>
<accession>A0A9Q1HN72</accession>
<evidence type="ECO:0000313" key="3">
    <source>
        <dbReference type="Proteomes" id="UP001152803"/>
    </source>
</evidence>
<name>A0A9Q1HN72_CONCO</name>
<proteinExistence type="predicted"/>
<feature type="compositionally biased region" description="Polar residues" evidence="1">
    <location>
        <begin position="9"/>
        <end position="18"/>
    </location>
</feature>
<reference evidence="2" key="1">
    <citation type="journal article" date="2023" name="Science">
        <title>Genome structures resolve the early diversification of teleost fishes.</title>
        <authorList>
            <person name="Parey E."/>
            <person name="Louis A."/>
            <person name="Montfort J."/>
            <person name="Bouchez O."/>
            <person name="Roques C."/>
            <person name="Iampietro C."/>
            <person name="Lluch J."/>
            <person name="Castinel A."/>
            <person name="Donnadieu C."/>
            <person name="Desvignes T."/>
            <person name="Floi Bucao C."/>
            <person name="Jouanno E."/>
            <person name="Wen M."/>
            <person name="Mejri S."/>
            <person name="Dirks R."/>
            <person name="Jansen H."/>
            <person name="Henkel C."/>
            <person name="Chen W.J."/>
            <person name="Zahm M."/>
            <person name="Cabau C."/>
            <person name="Klopp C."/>
            <person name="Thompson A.W."/>
            <person name="Robinson-Rechavi M."/>
            <person name="Braasch I."/>
            <person name="Lecointre G."/>
            <person name="Bobe J."/>
            <person name="Postlethwait J.H."/>
            <person name="Berthelot C."/>
            <person name="Roest Crollius H."/>
            <person name="Guiguen Y."/>
        </authorList>
    </citation>
    <scope>NUCLEOTIDE SEQUENCE</scope>
    <source>
        <strain evidence="2">Concon-B</strain>
    </source>
</reference>
<dbReference type="Proteomes" id="UP001152803">
    <property type="component" value="Unassembled WGS sequence"/>
</dbReference>
<gene>
    <name evidence="2" type="ORF">COCON_G00204320</name>
</gene>